<accession>A0A2K3QC03</accession>
<feature type="region of interest" description="Disordered" evidence="1">
    <location>
        <begin position="742"/>
        <end position="891"/>
    </location>
</feature>
<feature type="region of interest" description="Disordered" evidence="1">
    <location>
        <begin position="318"/>
        <end position="337"/>
    </location>
</feature>
<feature type="region of interest" description="Disordered" evidence="1">
    <location>
        <begin position="435"/>
        <end position="593"/>
    </location>
</feature>
<dbReference type="EMBL" id="NRSZ01000810">
    <property type="protein sequence ID" value="PNY25076.1"/>
    <property type="molecule type" value="Genomic_DNA"/>
</dbReference>
<evidence type="ECO:0000256" key="1">
    <source>
        <dbReference type="SAM" id="MobiDB-lite"/>
    </source>
</evidence>
<feature type="compositionally biased region" description="Low complexity" evidence="1">
    <location>
        <begin position="471"/>
        <end position="480"/>
    </location>
</feature>
<feature type="compositionally biased region" description="Polar residues" evidence="1">
    <location>
        <begin position="489"/>
        <end position="502"/>
    </location>
</feature>
<gene>
    <name evidence="2" type="ORF">TCAP_04986</name>
</gene>
<reference evidence="2 3" key="1">
    <citation type="submission" date="2017-08" db="EMBL/GenBank/DDBJ databases">
        <title>Harnessing the power of phylogenomics to disentangle the directionality and signatures of interkingdom host jumping in the parasitic fungal genus Tolypocladium.</title>
        <authorList>
            <person name="Quandt C.A."/>
            <person name="Patterson W."/>
            <person name="Spatafora J.W."/>
        </authorList>
    </citation>
    <scope>NUCLEOTIDE SEQUENCE [LARGE SCALE GENOMIC DNA]</scope>
    <source>
        <strain evidence="2 3">CBS 113982</strain>
    </source>
</reference>
<feature type="region of interest" description="Disordered" evidence="1">
    <location>
        <begin position="691"/>
        <end position="718"/>
    </location>
</feature>
<dbReference type="AlphaFoldDB" id="A0A2K3QC03"/>
<evidence type="ECO:0000313" key="3">
    <source>
        <dbReference type="Proteomes" id="UP000236621"/>
    </source>
</evidence>
<name>A0A2K3QC03_9HYPO</name>
<dbReference type="Proteomes" id="UP000236621">
    <property type="component" value="Unassembled WGS sequence"/>
</dbReference>
<feature type="compositionally biased region" description="Polar residues" evidence="1">
    <location>
        <begin position="196"/>
        <end position="207"/>
    </location>
</feature>
<feature type="region of interest" description="Disordered" evidence="1">
    <location>
        <begin position="86"/>
        <end position="275"/>
    </location>
</feature>
<feature type="compositionally biased region" description="Polar residues" evidence="1">
    <location>
        <begin position="165"/>
        <end position="187"/>
    </location>
</feature>
<organism evidence="2 3">
    <name type="scientific">Tolypocladium capitatum</name>
    <dbReference type="NCBI Taxonomy" id="45235"/>
    <lineage>
        <taxon>Eukaryota</taxon>
        <taxon>Fungi</taxon>
        <taxon>Dikarya</taxon>
        <taxon>Ascomycota</taxon>
        <taxon>Pezizomycotina</taxon>
        <taxon>Sordariomycetes</taxon>
        <taxon>Hypocreomycetidae</taxon>
        <taxon>Hypocreales</taxon>
        <taxon>Ophiocordycipitaceae</taxon>
        <taxon>Tolypocladium</taxon>
    </lineage>
</organism>
<comment type="caution">
    <text evidence="2">The sequence shown here is derived from an EMBL/GenBank/DDBJ whole genome shotgun (WGS) entry which is preliminary data.</text>
</comment>
<dbReference type="OrthoDB" id="5341904at2759"/>
<sequence length="931" mass="101283">MGNTSSSESPRKAQKLSKLRLGDRLSAADLLNPSDLTASSSTRYCDSYLAASHPALVQCPSPMQEAPVEYEDAAANSSAADLRLSMRESGVQSANIAVPSSLEPQARGRQRSSRANSMVRHGGGGVQSPSWNHSLHGNGYREHRGRTPSENRPSGHRQPSKDPNCLQTTQPTATETKSETSQSTGAPSRSPRPPETVSSPIARNNSDVPLCIPMRRRSLIQTPGVATRRVKDDRRSPTLPSTQVKPATPAIQPSYDSPPHQIDGRLSPPPYALVSEPQDRAVTPCEADYRQLGGMKFGTLRITNGSPVPSSAVEIGERQSDSSGAERVAHDGPAWPTTKEGVILSDKSYPDDTVKSVQPLSNSSIPVLSSVAAEFTSDQNIELEIESSWLLGPNEEYTVTATPTTSDCQSSPESGESKREQDMLDMEYLSPEILTVREDPSAKFRGNTNGPRPSGKPLGSSMARSDSGLVSTSTSSSTSSRVTLCQPDSGYSSNFSLRSIRTSSKKKRHDAEEAARFTEPAPESRNSLPPSLGNGTRPGKGRQSASSSRISFAFMSRDRMRRLSTQADKHHKLPSPESGVLSKNSRSRCADVEASERLNNSAMRKQGKLRRLLGSTKRQNFPTAYMPHDIHDTIPAVPSDVEEKLREHNGLFPTASKRIALRVEPSQETLRTIMSVDSLDLADIRTQHVGSFPEARSERTSPHTPAQEQVGSRPRMLDLGGEEYGFISRDAGPCNRADATGLHVSTSVDGDEARSSPRVWRTLTKPSQLPPAYSSETHALESRVSAPDLTDSPTISPYPTLSQPSLHSSKSPPPISLRTRDLKSSRRQSSSLSSSTAFKAVPSLSQKSSREQCHPSHPLQVATQDLSRAGKPPQVRQSYGGPSRHPPVVFRQPHFRDRSTGTRTRSDVRGQQYRIFHSHNLPAYKNVPIWG</sequence>
<protein>
    <submittedName>
        <fullName evidence="2">Uncharacterized protein</fullName>
    </submittedName>
</protein>
<feature type="region of interest" description="Disordered" evidence="1">
    <location>
        <begin position="1"/>
        <end position="20"/>
    </location>
</feature>
<feature type="compositionally biased region" description="Basic and acidic residues" evidence="1">
    <location>
        <begin position="139"/>
        <end position="149"/>
    </location>
</feature>
<feature type="compositionally biased region" description="Polar residues" evidence="1">
    <location>
        <begin position="399"/>
        <end position="414"/>
    </location>
</feature>
<feature type="compositionally biased region" description="Polar residues" evidence="1">
    <location>
        <begin position="791"/>
        <end position="810"/>
    </location>
</feature>
<evidence type="ECO:0000313" key="2">
    <source>
        <dbReference type="EMBL" id="PNY25076.1"/>
    </source>
</evidence>
<proteinExistence type="predicted"/>
<dbReference type="STRING" id="45235.A0A2K3QC03"/>
<keyword evidence="3" id="KW-1185">Reference proteome</keyword>
<feature type="region of interest" description="Disordered" evidence="1">
    <location>
        <begin position="399"/>
        <end position="421"/>
    </location>
</feature>